<sequence length="269" mass="29945">MIFIQISALLTFDVTNPNTFTVQITDIALSGSTGGGPSVKVGTLASYQFLFGNYSDTIADVLGFPIENSSVNRIVGKTTFLVAEDHGLQVNDRIKLYNFNVQPSIYTNLEHQGENEVYSEVSPDVFSIRCYTERVSDISNYQVLITTLFPHGLITGDNIRLNNTNSVPPINGYYLNITVIGLDQFIVSNFIDPLQPNILPLTITHSGFHGILNANQKFYLYNVEPVGGFTNTDLNSVPFNFREVIDENNFIFTGMYGFSLKLNLEVDQI</sequence>
<dbReference type="EMBL" id="JADGJW010000900">
    <property type="protein sequence ID" value="KAJ3210247.1"/>
    <property type="molecule type" value="Genomic_DNA"/>
</dbReference>
<comment type="caution">
    <text evidence="1">The sequence shown here is derived from an EMBL/GenBank/DDBJ whole genome shotgun (WGS) entry which is preliminary data.</text>
</comment>
<keyword evidence="2" id="KW-1185">Reference proteome</keyword>
<protein>
    <submittedName>
        <fullName evidence="1">Uncharacterized protein</fullName>
    </submittedName>
</protein>
<name>A0AAD5XVX1_9FUNG</name>
<accession>A0AAD5XVX1</accession>
<dbReference type="Proteomes" id="UP001211065">
    <property type="component" value="Unassembled WGS sequence"/>
</dbReference>
<proteinExistence type="predicted"/>
<evidence type="ECO:0000313" key="1">
    <source>
        <dbReference type="EMBL" id="KAJ3210247.1"/>
    </source>
</evidence>
<organism evidence="1 2">
    <name type="scientific">Clydaea vesicula</name>
    <dbReference type="NCBI Taxonomy" id="447962"/>
    <lineage>
        <taxon>Eukaryota</taxon>
        <taxon>Fungi</taxon>
        <taxon>Fungi incertae sedis</taxon>
        <taxon>Chytridiomycota</taxon>
        <taxon>Chytridiomycota incertae sedis</taxon>
        <taxon>Chytridiomycetes</taxon>
        <taxon>Lobulomycetales</taxon>
        <taxon>Lobulomycetaceae</taxon>
        <taxon>Clydaea</taxon>
    </lineage>
</organism>
<gene>
    <name evidence="1" type="ORF">HK099_008343</name>
</gene>
<dbReference type="InterPro" id="IPR023366">
    <property type="entry name" value="ATP_synth_asu-like_sf"/>
</dbReference>
<dbReference type="AlphaFoldDB" id="A0AAD5XVX1"/>
<evidence type="ECO:0000313" key="2">
    <source>
        <dbReference type="Proteomes" id="UP001211065"/>
    </source>
</evidence>
<reference evidence="1" key="1">
    <citation type="submission" date="2020-05" db="EMBL/GenBank/DDBJ databases">
        <title>Phylogenomic resolution of chytrid fungi.</title>
        <authorList>
            <person name="Stajich J.E."/>
            <person name="Amses K."/>
            <person name="Simmons R."/>
            <person name="Seto K."/>
            <person name="Myers J."/>
            <person name="Bonds A."/>
            <person name="Quandt C.A."/>
            <person name="Barry K."/>
            <person name="Liu P."/>
            <person name="Grigoriev I."/>
            <person name="Longcore J.E."/>
            <person name="James T.Y."/>
        </authorList>
    </citation>
    <scope>NUCLEOTIDE SEQUENCE</scope>
    <source>
        <strain evidence="1">JEL0476</strain>
    </source>
</reference>
<dbReference type="Gene3D" id="2.40.30.20">
    <property type="match status" value="1"/>
</dbReference>